<evidence type="ECO:0000256" key="2">
    <source>
        <dbReference type="ARBA" id="ARBA00022617"/>
    </source>
</evidence>
<dbReference type="AlphaFoldDB" id="A0A7J5TW87"/>
<keyword evidence="2 7" id="KW-0349">Heme</keyword>
<reference evidence="9 10" key="1">
    <citation type="submission" date="2019-10" db="EMBL/GenBank/DDBJ databases">
        <title>Rudanella paleaurantiibacter sp. nov., isolated from sludge.</title>
        <authorList>
            <person name="Xu S.Q."/>
        </authorList>
    </citation>
    <scope>NUCLEOTIDE SEQUENCE [LARGE SCALE GENOMIC DNA]</scope>
    <source>
        <strain evidence="9 10">HX-22-17</strain>
    </source>
</reference>
<dbReference type="InterPro" id="IPR036396">
    <property type="entry name" value="Cyt_P450_sf"/>
</dbReference>
<gene>
    <name evidence="9" type="ORF">F5984_17940</name>
</gene>
<keyword evidence="4 8" id="KW-0560">Oxidoreductase</keyword>
<keyword evidence="3 7" id="KW-0479">Metal-binding</keyword>
<feature type="binding site" description="axial binding residue" evidence="7">
    <location>
        <position position="406"/>
    </location>
    <ligand>
        <name>heme</name>
        <dbReference type="ChEBI" id="CHEBI:30413"/>
    </ligand>
    <ligandPart>
        <name>Fe</name>
        <dbReference type="ChEBI" id="CHEBI:18248"/>
    </ligandPart>
</feature>
<organism evidence="9 10">
    <name type="scientific">Rudanella paleaurantiibacter</name>
    <dbReference type="NCBI Taxonomy" id="2614655"/>
    <lineage>
        <taxon>Bacteria</taxon>
        <taxon>Pseudomonadati</taxon>
        <taxon>Bacteroidota</taxon>
        <taxon>Cytophagia</taxon>
        <taxon>Cytophagales</taxon>
        <taxon>Cytophagaceae</taxon>
        <taxon>Rudanella</taxon>
    </lineage>
</organism>
<evidence type="ECO:0000256" key="8">
    <source>
        <dbReference type="RuleBase" id="RU000461"/>
    </source>
</evidence>
<keyword evidence="5 7" id="KW-0408">Iron</keyword>
<dbReference type="Gene3D" id="1.10.630.10">
    <property type="entry name" value="Cytochrome P450"/>
    <property type="match status" value="1"/>
</dbReference>
<dbReference type="PRINTS" id="PR00463">
    <property type="entry name" value="EP450I"/>
</dbReference>
<dbReference type="InterPro" id="IPR017972">
    <property type="entry name" value="Cyt_P450_CS"/>
</dbReference>
<evidence type="ECO:0000256" key="7">
    <source>
        <dbReference type="PIRSR" id="PIRSR602401-1"/>
    </source>
</evidence>
<comment type="similarity">
    <text evidence="1 8">Belongs to the cytochrome P450 family.</text>
</comment>
<dbReference type="InterPro" id="IPR001128">
    <property type="entry name" value="Cyt_P450"/>
</dbReference>
<evidence type="ECO:0000313" key="9">
    <source>
        <dbReference type="EMBL" id="KAB7728712.1"/>
    </source>
</evidence>
<sequence length="462" mass="52103">MAASETSTPVHPGWPVVGNTLEFARNPLAMFTRLSQQYERVVRISIGGRKQFVALRPEDVKYVFQENNRNYVRSPAFMILKRFLGEGLLTSDGDFWRRQRRLAQPAFHRQKLAILAQTMVEEAVGWVDELAESVEAKPGAPVNMSQSLMDVTMQIVCKTLFGTEYAAVSGAGHIKGLSHSLETLNYLANQMLLTPVKVPRSWPTPSNVRFRKASALVDNLIYGFIATRRQTGESRDDLLDMLLHAVDEETGAVMSDKQLRDECVTLFTAGHETTAVSMAWTLSLLATHPDIQARVQAEVREKLGTDRVPGADAFRSLTYTLQVIQESLRLYPPAWAMSRMALADDQLGPHRVPAGATVLVSPYVLHHDPRHWEQPDRFDPDRFAAGREKERHPYAYLPFGGGPRLCIGNQFALMEMQILLGLLLRDFTLQRPEKLPVPQPLITLRPKTPLHLVMQRNTNWFS</sequence>
<dbReference type="PROSITE" id="PS00086">
    <property type="entry name" value="CYTOCHROME_P450"/>
    <property type="match status" value="1"/>
</dbReference>
<dbReference type="EMBL" id="WELI01000007">
    <property type="protein sequence ID" value="KAB7728712.1"/>
    <property type="molecule type" value="Genomic_DNA"/>
</dbReference>
<proteinExistence type="inferred from homology"/>
<dbReference type="PANTHER" id="PTHR24291:SF50">
    <property type="entry name" value="BIFUNCTIONAL ALBAFLAVENONE MONOOXYGENASE_TERPENE SYNTHASE"/>
    <property type="match status" value="1"/>
</dbReference>
<evidence type="ECO:0000256" key="5">
    <source>
        <dbReference type="ARBA" id="ARBA00023004"/>
    </source>
</evidence>
<dbReference type="SUPFAM" id="SSF48264">
    <property type="entry name" value="Cytochrome P450"/>
    <property type="match status" value="1"/>
</dbReference>
<comment type="caution">
    <text evidence="9">The sequence shown here is derived from an EMBL/GenBank/DDBJ whole genome shotgun (WGS) entry which is preliminary data.</text>
</comment>
<evidence type="ECO:0000256" key="4">
    <source>
        <dbReference type="ARBA" id="ARBA00023002"/>
    </source>
</evidence>
<comment type="cofactor">
    <cofactor evidence="7">
        <name>heme</name>
        <dbReference type="ChEBI" id="CHEBI:30413"/>
    </cofactor>
</comment>
<dbReference type="InterPro" id="IPR002401">
    <property type="entry name" value="Cyt_P450_E_grp-I"/>
</dbReference>
<dbReference type="Pfam" id="PF00067">
    <property type="entry name" value="p450"/>
    <property type="match status" value="1"/>
</dbReference>
<dbReference type="PANTHER" id="PTHR24291">
    <property type="entry name" value="CYTOCHROME P450 FAMILY 4"/>
    <property type="match status" value="1"/>
</dbReference>
<protein>
    <submittedName>
        <fullName evidence="9">Cytochrome P450</fullName>
    </submittedName>
</protein>
<accession>A0A7J5TW87</accession>
<dbReference type="GO" id="GO:0016705">
    <property type="term" value="F:oxidoreductase activity, acting on paired donors, with incorporation or reduction of molecular oxygen"/>
    <property type="evidence" value="ECO:0007669"/>
    <property type="project" value="InterPro"/>
</dbReference>
<keyword evidence="6 8" id="KW-0503">Monooxygenase</keyword>
<evidence type="ECO:0000256" key="6">
    <source>
        <dbReference type="ARBA" id="ARBA00023033"/>
    </source>
</evidence>
<evidence type="ECO:0000313" key="10">
    <source>
        <dbReference type="Proteomes" id="UP000488299"/>
    </source>
</evidence>
<dbReference type="InterPro" id="IPR050196">
    <property type="entry name" value="Cytochrome_P450_Monoox"/>
</dbReference>
<evidence type="ECO:0000256" key="1">
    <source>
        <dbReference type="ARBA" id="ARBA00010617"/>
    </source>
</evidence>
<dbReference type="Proteomes" id="UP000488299">
    <property type="component" value="Unassembled WGS sequence"/>
</dbReference>
<evidence type="ECO:0000256" key="3">
    <source>
        <dbReference type="ARBA" id="ARBA00022723"/>
    </source>
</evidence>
<dbReference type="CDD" id="cd20620">
    <property type="entry name" value="CYP132-like"/>
    <property type="match status" value="1"/>
</dbReference>
<dbReference type="GO" id="GO:0004497">
    <property type="term" value="F:monooxygenase activity"/>
    <property type="evidence" value="ECO:0007669"/>
    <property type="project" value="UniProtKB-KW"/>
</dbReference>
<dbReference type="RefSeq" id="WP_152125605.1">
    <property type="nucleotide sequence ID" value="NZ_WELI01000007.1"/>
</dbReference>
<dbReference type="PRINTS" id="PR00385">
    <property type="entry name" value="P450"/>
</dbReference>
<keyword evidence="10" id="KW-1185">Reference proteome</keyword>
<name>A0A7J5TW87_9BACT</name>
<dbReference type="GO" id="GO:0005506">
    <property type="term" value="F:iron ion binding"/>
    <property type="evidence" value="ECO:0007669"/>
    <property type="project" value="InterPro"/>
</dbReference>
<dbReference type="GO" id="GO:0020037">
    <property type="term" value="F:heme binding"/>
    <property type="evidence" value="ECO:0007669"/>
    <property type="project" value="InterPro"/>
</dbReference>